<organism evidence="1 2">
    <name type="scientific">Cohnella fermenti</name>
    <dbReference type="NCBI Taxonomy" id="2565925"/>
    <lineage>
        <taxon>Bacteria</taxon>
        <taxon>Bacillati</taxon>
        <taxon>Bacillota</taxon>
        <taxon>Bacilli</taxon>
        <taxon>Bacillales</taxon>
        <taxon>Paenibacillaceae</taxon>
        <taxon>Cohnella</taxon>
    </lineage>
</organism>
<dbReference type="OrthoDB" id="2610621at2"/>
<gene>
    <name evidence="1" type="ORF">E6C55_25400</name>
</gene>
<comment type="caution">
    <text evidence="1">The sequence shown here is derived from an EMBL/GenBank/DDBJ whole genome shotgun (WGS) entry which is preliminary data.</text>
</comment>
<accession>A0A4S4BIF9</accession>
<dbReference type="RefSeq" id="WP_136372637.1">
    <property type="nucleotide sequence ID" value="NZ_SSOB01000041.1"/>
</dbReference>
<reference evidence="1 2" key="1">
    <citation type="submission" date="2019-04" db="EMBL/GenBank/DDBJ databases">
        <title>Cohnella sp. nov. isolated from preserved vegetables.</title>
        <authorList>
            <person name="Lin S.-Y."/>
            <person name="Hung M.-H."/>
            <person name="Young C.-C."/>
        </authorList>
    </citation>
    <scope>NUCLEOTIDE SEQUENCE [LARGE SCALE GENOMIC DNA]</scope>
    <source>
        <strain evidence="1 2">CC-MHH1044</strain>
    </source>
</reference>
<sequence length="241" mass="27232">MKQALFLGATEKSHLLLTLGKLLVQAELRVLLVDSTIAQTIHGYLPVSDTRPGSFVLEFEGLDIAAGFINRGQLERHFRQQGGQMTDYDVLLLDTDHTEFVKGCDLSDMTLRVWCASPDRRILSKNAELLQRLCLAEAAVQPVPFVKLVHPFVPTAIPEAYFDALQSAETLRWGDLELRIPLNERDVIARFENQHHARIAAKRLSGPYVQAVMALAKAITGFEDRTIKNAWRRMRREKRGT</sequence>
<evidence type="ECO:0000313" key="2">
    <source>
        <dbReference type="Proteomes" id="UP000310636"/>
    </source>
</evidence>
<dbReference type="EMBL" id="SSOB01000041">
    <property type="protein sequence ID" value="THF74382.1"/>
    <property type="molecule type" value="Genomic_DNA"/>
</dbReference>
<keyword evidence="2" id="KW-1185">Reference proteome</keyword>
<dbReference type="SUPFAM" id="SSF52540">
    <property type="entry name" value="P-loop containing nucleoside triphosphate hydrolases"/>
    <property type="match status" value="1"/>
</dbReference>
<evidence type="ECO:0000313" key="1">
    <source>
        <dbReference type="EMBL" id="THF74382.1"/>
    </source>
</evidence>
<dbReference type="AlphaFoldDB" id="A0A4S4BIF9"/>
<dbReference type="Proteomes" id="UP000310636">
    <property type="component" value="Unassembled WGS sequence"/>
</dbReference>
<name>A0A4S4BIF9_9BACL</name>
<dbReference type="InterPro" id="IPR027417">
    <property type="entry name" value="P-loop_NTPase"/>
</dbReference>
<protein>
    <submittedName>
        <fullName evidence="1">Uncharacterized protein</fullName>
    </submittedName>
</protein>
<proteinExistence type="predicted"/>